<evidence type="ECO:0000256" key="1">
    <source>
        <dbReference type="ARBA" id="ARBA00009085"/>
    </source>
</evidence>
<organism evidence="4 5">
    <name type="scientific">Armadillidium nasatum</name>
    <dbReference type="NCBI Taxonomy" id="96803"/>
    <lineage>
        <taxon>Eukaryota</taxon>
        <taxon>Metazoa</taxon>
        <taxon>Ecdysozoa</taxon>
        <taxon>Arthropoda</taxon>
        <taxon>Crustacea</taxon>
        <taxon>Multicrustacea</taxon>
        <taxon>Malacostraca</taxon>
        <taxon>Eumalacostraca</taxon>
        <taxon>Peracarida</taxon>
        <taxon>Isopoda</taxon>
        <taxon>Oniscidea</taxon>
        <taxon>Crinocheta</taxon>
        <taxon>Armadillidiidae</taxon>
        <taxon>Armadillidium</taxon>
    </lineage>
</organism>
<evidence type="ECO:0000313" key="4">
    <source>
        <dbReference type="EMBL" id="KAB7505117.1"/>
    </source>
</evidence>
<dbReference type="GO" id="GO:0005634">
    <property type="term" value="C:nucleus"/>
    <property type="evidence" value="ECO:0007669"/>
    <property type="project" value="TreeGrafter"/>
</dbReference>
<accession>A0A5N5TFV9</accession>
<dbReference type="InterPro" id="IPR050164">
    <property type="entry name" value="Peptidase_C19"/>
</dbReference>
<evidence type="ECO:0000313" key="5">
    <source>
        <dbReference type="Proteomes" id="UP000326759"/>
    </source>
</evidence>
<reference evidence="4 5" key="1">
    <citation type="journal article" date="2019" name="PLoS Biol.">
        <title>Sex chromosomes control vertical transmission of feminizing Wolbachia symbionts in an isopod.</title>
        <authorList>
            <person name="Becking T."/>
            <person name="Chebbi M.A."/>
            <person name="Giraud I."/>
            <person name="Moumen B."/>
            <person name="Laverre T."/>
            <person name="Caubet Y."/>
            <person name="Peccoud J."/>
            <person name="Gilbert C."/>
            <person name="Cordaux R."/>
        </authorList>
    </citation>
    <scope>NUCLEOTIDE SEQUENCE [LARGE SCALE GENOMIC DNA]</scope>
    <source>
        <strain evidence="4">ANa2</strain>
        <tissue evidence="4">Whole body excluding digestive tract and cuticle</tissue>
    </source>
</reference>
<evidence type="ECO:0000256" key="2">
    <source>
        <dbReference type="SAM" id="MobiDB-lite"/>
    </source>
</evidence>
<dbReference type="PANTHER" id="PTHR24006:SF908">
    <property type="entry name" value="DEUBIQUITINATING APOPTOTIC INHIBITOR, ISOFORM A"/>
    <property type="match status" value="1"/>
</dbReference>
<comment type="similarity">
    <text evidence="1">Belongs to the peptidase C19 family.</text>
</comment>
<gene>
    <name evidence="4" type="ORF">Anas_11080</name>
</gene>
<dbReference type="EMBL" id="SEYY01001747">
    <property type="protein sequence ID" value="KAB7505117.1"/>
    <property type="molecule type" value="Genomic_DNA"/>
</dbReference>
<dbReference type="GO" id="GO:0016579">
    <property type="term" value="P:protein deubiquitination"/>
    <property type="evidence" value="ECO:0007669"/>
    <property type="project" value="InterPro"/>
</dbReference>
<dbReference type="Proteomes" id="UP000326759">
    <property type="component" value="Unassembled WGS sequence"/>
</dbReference>
<dbReference type="SUPFAM" id="SSF54001">
    <property type="entry name" value="Cysteine proteinases"/>
    <property type="match status" value="1"/>
</dbReference>
<feature type="region of interest" description="Disordered" evidence="2">
    <location>
        <begin position="1"/>
        <end position="33"/>
    </location>
</feature>
<keyword evidence="4" id="KW-0378">Hydrolase</keyword>
<dbReference type="AlphaFoldDB" id="A0A5N5TFV9"/>
<dbReference type="InterPro" id="IPR018200">
    <property type="entry name" value="USP_CS"/>
</dbReference>
<evidence type="ECO:0000259" key="3">
    <source>
        <dbReference type="PROSITE" id="PS50235"/>
    </source>
</evidence>
<dbReference type="Pfam" id="PF00443">
    <property type="entry name" value="UCH"/>
    <property type="match status" value="1"/>
</dbReference>
<feature type="compositionally biased region" description="Gly residues" evidence="2">
    <location>
        <begin position="400"/>
        <end position="412"/>
    </location>
</feature>
<proteinExistence type="inferred from homology"/>
<protein>
    <submittedName>
        <fullName evidence="4">Ubiquitin carboxyl-terminal hydrolase 47</fullName>
    </submittedName>
</protein>
<feature type="non-terminal residue" evidence="4">
    <location>
        <position position="421"/>
    </location>
</feature>
<sequence>MTSETDNSSDSGISGDLAEELDYQNTHKSDGSLPEKNLYIQEVNHGLDNINLAFQDSDQNNAASTIRKQPERLCKQKQGENVADLKIEDMIANFLNSETLTGENQYECDRCGGKQDAERSLRILETPDHLILTQLRFYYDTSKGQRQKVFTNVDFKEELLFPNNQKVIIEEIPSVSTDVNGPCLSSSSEESKEQYVPVPNSSLTAYDRYALYGVVVHSGFSSEGGHYYCYARSSSLAGLPQSAKEKYDDLGEWFNFNDERVTKTTFCAISRLTRTFTRDTAYLLFYRKMDITYRPEDTKVPLLEDFSSLRQELQDLIDSENLQYQNEQEHEQLRKRVGRQAPSSSSSSYRKTDDDEDPPPPPPSSGGTCGDGNGLSLSSPRHIGRPLREIVLRISSMKKTGGGGRGTGGGGEEGLEGGRER</sequence>
<name>A0A5N5TFV9_9CRUS</name>
<feature type="region of interest" description="Disordered" evidence="2">
    <location>
        <begin position="327"/>
        <end position="421"/>
    </location>
</feature>
<dbReference type="Gene3D" id="3.90.70.10">
    <property type="entry name" value="Cysteine proteinases"/>
    <property type="match status" value="1"/>
</dbReference>
<dbReference type="OrthoDB" id="2420415at2759"/>
<dbReference type="InterPro" id="IPR001394">
    <property type="entry name" value="Peptidase_C19_UCH"/>
</dbReference>
<feature type="domain" description="USP" evidence="3">
    <location>
        <begin position="1"/>
        <end position="289"/>
    </location>
</feature>
<dbReference type="InterPro" id="IPR028889">
    <property type="entry name" value="USP"/>
</dbReference>
<comment type="caution">
    <text evidence="4">The sequence shown here is derived from an EMBL/GenBank/DDBJ whole genome shotgun (WGS) entry which is preliminary data.</text>
</comment>
<dbReference type="GO" id="GO:0004843">
    <property type="term" value="F:cysteine-type deubiquitinase activity"/>
    <property type="evidence" value="ECO:0007669"/>
    <property type="project" value="InterPro"/>
</dbReference>
<dbReference type="GO" id="GO:0005829">
    <property type="term" value="C:cytosol"/>
    <property type="evidence" value="ECO:0007669"/>
    <property type="project" value="TreeGrafter"/>
</dbReference>
<dbReference type="PROSITE" id="PS00973">
    <property type="entry name" value="USP_2"/>
    <property type="match status" value="1"/>
</dbReference>
<feature type="compositionally biased region" description="Polar residues" evidence="2">
    <location>
        <begin position="1"/>
        <end position="12"/>
    </location>
</feature>
<keyword evidence="5" id="KW-1185">Reference proteome</keyword>
<dbReference type="InterPro" id="IPR038765">
    <property type="entry name" value="Papain-like_cys_pep_sf"/>
</dbReference>
<dbReference type="PANTHER" id="PTHR24006">
    <property type="entry name" value="UBIQUITIN CARBOXYL-TERMINAL HYDROLASE"/>
    <property type="match status" value="1"/>
</dbReference>
<dbReference type="PROSITE" id="PS50235">
    <property type="entry name" value="USP_3"/>
    <property type="match status" value="1"/>
</dbReference>